<proteinExistence type="predicted"/>
<dbReference type="EMBL" id="CP066294">
    <property type="protein sequence ID" value="QQL47495.1"/>
    <property type="molecule type" value="Genomic_DNA"/>
</dbReference>
<evidence type="ECO:0000259" key="2">
    <source>
        <dbReference type="Pfam" id="PF07510"/>
    </source>
</evidence>
<gene>
    <name evidence="3" type="ORF">IGS65_001260</name>
</gene>
<feature type="domain" description="GmrSD restriction endonucleases C-terminal" evidence="2">
    <location>
        <begin position="427"/>
        <end position="546"/>
    </location>
</feature>
<feature type="domain" description="GmrSD restriction endonucleases N-terminal" evidence="1">
    <location>
        <begin position="13"/>
        <end position="239"/>
    </location>
</feature>
<protein>
    <submittedName>
        <fullName evidence="3">DUF262 domain-containing protein</fullName>
    </submittedName>
</protein>
<dbReference type="InterPro" id="IPR011089">
    <property type="entry name" value="GmrSD_C"/>
</dbReference>
<dbReference type="RefSeq" id="WP_192072325.1">
    <property type="nucleotide sequence ID" value="NZ_CP066294.2"/>
</dbReference>
<evidence type="ECO:0000313" key="4">
    <source>
        <dbReference type="Proteomes" id="UP000595884"/>
    </source>
</evidence>
<sequence>MSATIEVNKQTVKQLLETGKNKKFVIPEYQRPYAWTADQIQTLFDDLVEYTESSESSDSSEESTYFLGTIVAYEKNNEQEIIDGQQRITSLFLLLRAIYSKLTSMSETPQSKNFITQIESALWQQDELTAKVDFEKTLIVSRVMGEEGNEIFSNILVTGEVKKEAKDNYSLNYSLFVKLIEDYASKEPELFYWFIWNVLNRAILLPITADSQNTALTIFSTLNDRGLALSDADIFKANIYNHLNEMDKQSFVENWKQLDENAANANESIQKLFYYYMFYLRAKDNDRNTTTPRMRKYYLQNKEKKLYQKELINELSLLASLWTIINNNTIIDDEAWSENSEILKVLDALSSYPNEFWKYPVVIYYLRYKDSVEFESNFLTFLRRLFAVLSARYIVTPTINAVKRSILNLNAEVYRSENPKFDFKPIDEEELKEKIKHSHRNTVRMILKVLAYQKQEDLLPPKWEIEHILPQKWQSSYFPDSTEQEVKLLIEHIGNKLPFEKKLNIIAGNGYFQKKQDSYNKSKITIVQELSQEKSKWELDDIRERDIRISDELLDLLKSWGLNKIDAENDNNNESKYKIEIPTDRFEDYSQFLTMFHKEDSDDNREQFLNL</sequence>
<dbReference type="Proteomes" id="UP000595884">
    <property type="component" value="Chromosome"/>
</dbReference>
<dbReference type="Pfam" id="PF03235">
    <property type="entry name" value="GmrSD_N"/>
    <property type="match status" value="1"/>
</dbReference>
<evidence type="ECO:0000313" key="3">
    <source>
        <dbReference type="EMBL" id="QQL47495.1"/>
    </source>
</evidence>
<dbReference type="PANTHER" id="PTHR35149">
    <property type="entry name" value="SLL5132 PROTEIN"/>
    <property type="match status" value="1"/>
</dbReference>
<dbReference type="InterPro" id="IPR004919">
    <property type="entry name" value="GmrSD_N"/>
</dbReference>
<name>A0AAX1K3N7_STRMG</name>
<accession>A0AAX1K3N7</accession>
<dbReference type="Pfam" id="PF07510">
    <property type="entry name" value="GmrSD_C"/>
    <property type="match status" value="1"/>
</dbReference>
<reference evidence="4" key="1">
    <citation type="submission" date="2020-12" db="EMBL/GenBank/DDBJ databases">
        <authorList>
            <person name="Wen Z.T."/>
        </authorList>
    </citation>
    <scope>NUCLEOTIDE SEQUENCE [LARGE SCALE GENOMIC DNA]</scope>
    <source>
        <strain evidence="4">27-3</strain>
    </source>
</reference>
<evidence type="ECO:0000259" key="1">
    <source>
        <dbReference type="Pfam" id="PF03235"/>
    </source>
</evidence>
<dbReference type="AlphaFoldDB" id="A0AAX1K3N7"/>
<organism evidence="3 4">
    <name type="scientific">Streptococcus mutans</name>
    <dbReference type="NCBI Taxonomy" id="1309"/>
    <lineage>
        <taxon>Bacteria</taxon>
        <taxon>Bacillati</taxon>
        <taxon>Bacillota</taxon>
        <taxon>Bacilli</taxon>
        <taxon>Lactobacillales</taxon>
        <taxon>Streptococcaceae</taxon>
        <taxon>Streptococcus</taxon>
    </lineage>
</organism>
<dbReference type="PANTHER" id="PTHR35149:SF2">
    <property type="entry name" value="DUF262 DOMAIN-CONTAINING PROTEIN"/>
    <property type="match status" value="1"/>
</dbReference>